<organism evidence="15 16">
    <name type="scientific">Lamprobacter modestohalophilus</name>
    <dbReference type="NCBI Taxonomy" id="1064514"/>
    <lineage>
        <taxon>Bacteria</taxon>
        <taxon>Pseudomonadati</taxon>
        <taxon>Pseudomonadota</taxon>
        <taxon>Gammaproteobacteria</taxon>
        <taxon>Chromatiales</taxon>
        <taxon>Chromatiaceae</taxon>
        <taxon>Lamprobacter</taxon>
    </lineage>
</organism>
<dbReference type="InterPro" id="IPR042102">
    <property type="entry name" value="RNA_pol_Rpb1_3_sf"/>
</dbReference>
<dbReference type="Gene3D" id="1.10.40.90">
    <property type="match status" value="1"/>
</dbReference>
<feature type="binding site" evidence="12">
    <location>
        <position position="70"/>
    </location>
    <ligand>
        <name>Zn(2+)</name>
        <dbReference type="ChEBI" id="CHEBI:29105"/>
        <label>1</label>
    </ligand>
</feature>
<dbReference type="InterPro" id="IPR007083">
    <property type="entry name" value="RNA_pol_Rpb1_4"/>
</dbReference>
<dbReference type="EC" id="2.7.7.6" evidence="12"/>
<gene>
    <name evidence="12 15" type="primary">rpoC</name>
    <name evidence="15" type="ORF">CKO42_06445</name>
</gene>
<dbReference type="Gene3D" id="1.10.1790.20">
    <property type="match status" value="1"/>
</dbReference>
<evidence type="ECO:0000256" key="11">
    <source>
        <dbReference type="ARBA" id="ARBA00048552"/>
    </source>
</evidence>
<evidence type="ECO:0000256" key="2">
    <source>
        <dbReference type="ARBA" id="ARBA00007616"/>
    </source>
</evidence>
<keyword evidence="7 12" id="KW-0479">Metal-binding</keyword>
<dbReference type="GO" id="GO:0003899">
    <property type="term" value="F:DNA-directed RNA polymerase activity"/>
    <property type="evidence" value="ECO:0007669"/>
    <property type="project" value="UniProtKB-UniRule"/>
</dbReference>
<dbReference type="Pfam" id="PF05000">
    <property type="entry name" value="RNA_pol_Rpb1_4"/>
    <property type="match status" value="1"/>
</dbReference>
<dbReference type="Pfam" id="PF04983">
    <property type="entry name" value="RNA_pol_Rpb1_3"/>
    <property type="match status" value="1"/>
</dbReference>
<dbReference type="GO" id="GO:0003677">
    <property type="term" value="F:DNA binding"/>
    <property type="evidence" value="ECO:0007669"/>
    <property type="project" value="UniProtKB-UniRule"/>
</dbReference>
<comment type="function">
    <text evidence="12 13">DNA-dependent RNA polymerase catalyzes the transcription of DNA into RNA using the four ribonucleoside triphosphates as substrates.</text>
</comment>
<evidence type="ECO:0000313" key="16">
    <source>
        <dbReference type="Proteomes" id="UP001138768"/>
    </source>
</evidence>
<dbReference type="CDD" id="cd02655">
    <property type="entry name" value="RNAP_beta'_C"/>
    <property type="match status" value="1"/>
</dbReference>
<feature type="binding site" evidence="12">
    <location>
        <position position="896"/>
    </location>
    <ligand>
        <name>Zn(2+)</name>
        <dbReference type="ChEBI" id="CHEBI:29105"/>
        <label>2</label>
    </ligand>
</feature>
<dbReference type="PANTHER" id="PTHR19376:SF54">
    <property type="entry name" value="DNA-DIRECTED RNA POLYMERASE SUBUNIT BETA"/>
    <property type="match status" value="1"/>
</dbReference>
<comment type="caution">
    <text evidence="15">The sequence shown here is derived from an EMBL/GenBank/DDBJ whole genome shotgun (WGS) entry which is preliminary data.</text>
</comment>
<evidence type="ECO:0000256" key="4">
    <source>
        <dbReference type="ARBA" id="ARBA00022478"/>
    </source>
</evidence>
<evidence type="ECO:0000256" key="9">
    <source>
        <dbReference type="ARBA" id="ARBA00022842"/>
    </source>
</evidence>
<feature type="binding site" evidence="12">
    <location>
        <position position="906"/>
    </location>
    <ligand>
        <name>Zn(2+)</name>
        <dbReference type="ChEBI" id="CHEBI:29105"/>
        <label>2</label>
    </ligand>
</feature>
<feature type="binding site" evidence="12">
    <location>
        <position position="903"/>
    </location>
    <ligand>
        <name>Zn(2+)</name>
        <dbReference type="ChEBI" id="CHEBI:29105"/>
        <label>2</label>
    </ligand>
</feature>
<comment type="similarity">
    <text evidence="2">In the N-terminal section; belongs to the RNA polymerase beta chain family.</text>
</comment>
<comment type="similarity">
    <text evidence="3">In the C-terminal section; belongs to the RNA polymerase beta' chain family.</text>
</comment>
<dbReference type="GO" id="GO:0000287">
    <property type="term" value="F:magnesium ion binding"/>
    <property type="evidence" value="ECO:0007669"/>
    <property type="project" value="UniProtKB-UniRule"/>
</dbReference>
<sequence>MKDLLRIIKQQGQALEFDAIRIGLASPEMIRSWSYGEVKKPETINYRTFKPERDGLFCAKVFGPVSDYECLCGKYKRLKHRGVVCEKCGVEVTLAKVRRERMGHIDLASPVAHIWFLKSLPSRIGLLLDMTLRDIERVLYFESFVVIDPAMTDLERNQLLTDDQYLEALETHGDEFDARMGAEAVYELLRSLDLDAEIRQMREDMEATNSETKLKKLTKRLKLIESLQASGNRPEWMILTVLPVLPPELRPLVPLDGGRFATSDLNDLYRRVINRNNRLKRLLDLIAPDIIVRNEKRMLQESVDALLDNGRRGRAITGTNKRPLKSLADMIKGKQGRFRQNLLGKRVDYSGRSVIVVGPTLKLHQCGLPKLMALELFKPFIFSKLQLRGLAPTIKAAKKMVERGTAEVWDILEEVIREHPVMLNRAPTLHRLGIQAFEPVLIEGKAIQLHPLVCTAFNADFDGDQMAVHVPLSLEAQLEARALMMSSNNILSPANGEPIIVPSQDVVLGLYYMTRERFNAKGEGLVLSGIDEARRAYETGHAALQARVKVLIREVVREEDGSIEERVGIRETTLGRALVWEIVPDGLPFELVDRALGKKQISGLINTCYRVLGLKDTVVFADQIMYMGFRMATRAGVSIGLEDMEVPEEKARIISDAEDEVKEIEDQYTQGLVTNGERYNKVVDIWSRTNDQVAKSMMRKLGKDKVTDSDGNPVTDSEGTQLEQDSFNSIYMMADSGARGSAAQIRQLAGMRGLMAKPDGSIIETPITANFREGLNVIQYFISTHGARKGLADTALKTANSGYLTRRLVDVAQDMVVLEVDCGTEHGLLMTPIIEGGDVVEPLRERILGRVTAEDLYRPGTDDIVCETGTLLDEAWVKQLEIEGIDQVLVRSPITCESRLGVCAQCYGRDLARGHRVNMGEAVGVIAAQSIGEPGTQLTMRTFHIGGAASRAAAVSNVQVKGAGTIKLHNIKTVQHHSGNLVAVSRSGELTVSDEKGLEKERYKIPYGATVAINDGDKVEAGAIVATWDPHTHPVVTEVAGVLRFEDFIDGVTVQSKTDDVTGLASLEVMDPKQRPAAGKDLRPMVKLLDGDGEELNIAGTDLPARYYLTSGAIVTVSDGADVGVGDILARIPQESSKTRDITGGLPRVADLFEARKPKDPALLAQATGTISFGKETKGKQRLVITTDDGETIEELIPKWRHVNVFEGERVERGEIISEGELSSHDILRLKGVTALAEYLVKEIQDVYRLQGVKINDKHIEVIVRQMLRKVEITNAGDTNLLRGEQVDQTTLLAENERVKAEDKHPALYEPLLLGITKASLATESFISAASFQETTRVLTEAAVRGSVDGLNGLKENVIVGRLIPAGTGLAHHNERRRRRQADGPGDAAERMELANEELTAALKQALNTQESEAE</sequence>
<name>A0A9X0W6U9_9GAMM</name>
<keyword evidence="5 12" id="KW-0808">Transferase</keyword>
<dbReference type="Gene3D" id="1.10.150.390">
    <property type="match status" value="1"/>
</dbReference>
<dbReference type="InterPro" id="IPR007081">
    <property type="entry name" value="RNA_pol_Rpb1_5"/>
</dbReference>
<dbReference type="Gene3D" id="2.40.50.100">
    <property type="match status" value="3"/>
</dbReference>
<dbReference type="FunFam" id="1.10.150.390:FF:000002">
    <property type="entry name" value="DNA-directed RNA polymerase subunit beta"/>
    <property type="match status" value="1"/>
</dbReference>
<dbReference type="GO" id="GO:0008270">
    <property type="term" value="F:zinc ion binding"/>
    <property type="evidence" value="ECO:0007669"/>
    <property type="project" value="UniProtKB-UniRule"/>
</dbReference>
<protein>
    <recommendedName>
        <fullName evidence="12">DNA-directed RNA polymerase subunit beta'</fullName>
        <shortName evidence="12">RNAP subunit beta'</shortName>
        <ecNumber evidence="12">2.7.7.6</ecNumber>
    </recommendedName>
    <alternativeName>
        <fullName evidence="12">RNA polymerase subunit beta'</fullName>
    </alternativeName>
    <alternativeName>
        <fullName evidence="12">Transcriptase subunit beta'</fullName>
    </alternativeName>
</protein>
<evidence type="ECO:0000256" key="8">
    <source>
        <dbReference type="ARBA" id="ARBA00022833"/>
    </source>
</evidence>
<dbReference type="Gene3D" id="1.10.132.30">
    <property type="match status" value="1"/>
</dbReference>
<feature type="binding site" evidence="12">
    <location>
        <position position="85"/>
    </location>
    <ligand>
        <name>Zn(2+)</name>
        <dbReference type="ChEBI" id="CHEBI:29105"/>
        <label>1</label>
    </ligand>
</feature>
<comment type="similarity">
    <text evidence="1 12 13">Belongs to the RNA polymerase beta' chain family.</text>
</comment>
<dbReference type="HAMAP" id="MF_01322">
    <property type="entry name" value="RNApol_bact_RpoC"/>
    <property type="match status" value="1"/>
</dbReference>
<dbReference type="CDD" id="cd01609">
    <property type="entry name" value="RNAP_beta'_N"/>
    <property type="match status" value="1"/>
</dbReference>
<evidence type="ECO:0000256" key="12">
    <source>
        <dbReference type="HAMAP-Rule" id="MF_01322"/>
    </source>
</evidence>
<feature type="domain" description="RNA polymerase N-terminal" evidence="14">
    <location>
        <begin position="235"/>
        <end position="514"/>
    </location>
</feature>
<keyword evidence="16" id="KW-1185">Reference proteome</keyword>
<keyword evidence="8 12" id="KW-0862">Zinc</keyword>
<comment type="subunit">
    <text evidence="12">The RNAP catalytic core consists of 2 alpha, 1 beta, 1 beta' and 1 omega subunit. When a sigma factor is associated with the core the holoenzyme is formed, which can initiate transcription.</text>
</comment>
<accession>A0A9X0W6U9</accession>
<keyword evidence="9 12" id="KW-0460">Magnesium</keyword>
<proteinExistence type="inferred from homology"/>
<feature type="binding site" evidence="12">
    <location>
        <position position="462"/>
    </location>
    <ligand>
        <name>Mg(2+)</name>
        <dbReference type="ChEBI" id="CHEBI:18420"/>
    </ligand>
</feature>
<dbReference type="EMBL" id="NRRY01000007">
    <property type="protein sequence ID" value="MBK1618087.1"/>
    <property type="molecule type" value="Genomic_DNA"/>
</dbReference>
<dbReference type="InterPro" id="IPR038120">
    <property type="entry name" value="Rpb1_funnel_sf"/>
</dbReference>
<dbReference type="Gene3D" id="2.40.40.20">
    <property type="match status" value="1"/>
</dbReference>
<reference evidence="15 16" key="1">
    <citation type="journal article" date="2020" name="Microorganisms">
        <title>Osmotic Adaptation and Compatible Solute Biosynthesis of Phototrophic Bacteria as Revealed from Genome Analyses.</title>
        <authorList>
            <person name="Imhoff J.F."/>
            <person name="Rahn T."/>
            <person name="Kunzel S."/>
            <person name="Keller A."/>
            <person name="Neulinger S.C."/>
        </authorList>
    </citation>
    <scope>NUCLEOTIDE SEQUENCE [LARGE SCALE GENOMIC DNA]</scope>
    <source>
        <strain evidence="15 16">DSM 25653</strain>
    </source>
</reference>
<evidence type="ECO:0000256" key="3">
    <source>
        <dbReference type="ARBA" id="ARBA00009839"/>
    </source>
</evidence>
<keyword evidence="6 12" id="KW-0548">Nucleotidyltransferase</keyword>
<evidence type="ECO:0000313" key="15">
    <source>
        <dbReference type="EMBL" id="MBK1618087.1"/>
    </source>
</evidence>
<evidence type="ECO:0000259" key="14">
    <source>
        <dbReference type="SMART" id="SM00663"/>
    </source>
</evidence>
<comment type="catalytic activity">
    <reaction evidence="11 12 13">
        <text>RNA(n) + a ribonucleoside 5'-triphosphate = RNA(n+1) + diphosphate</text>
        <dbReference type="Rhea" id="RHEA:21248"/>
        <dbReference type="Rhea" id="RHEA-COMP:14527"/>
        <dbReference type="Rhea" id="RHEA-COMP:17342"/>
        <dbReference type="ChEBI" id="CHEBI:33019"/>
        <dbReference type="ChEBI" id="CHEBI:61557"/>
        <dbReference type="ChEBI" id="CHEBI:140395"/>
        <dbReference type="EC" id="2.7.7.6"/>
    </reaction>
</comment>
<keyword evidence="4 12" id="KW-0240">DNA-directed RNA polymerase</keyword>
<evidence type="ECO:0000256" key="13">
    <source>
        <dbReference type="RuleBase" id="RU004279"/>
    </source>
</evidence>
<dbReference type="InterPro" id="IPR007080">
    <property type="entry name" value="RNA_pol_Rpb1_1"/>
</dbReference>
<evidence type="ECO:0000256" key="6">
    <source>
        <dbReference type="ARBA" id="ARBA00022695"/>
    </source>
</evidence>
<dbReference type="InterPro" id="IPR000722">
    <property type="entry name" value="RNA_pol_asu"/>
</dbReference>
<dbReference type="PANTHER" id="PTHR19376">
    <property type="entry name" value="DNA-DIRECTED RNA POLYMERASE"/>
    <property type="match status" value="1"/>
</dbReference>
<dbReference type="InterPro" id="IPR045867">
    <property type="entry name" value="DNA-dir_RpoC_beta_prime"/>
</dbReference>
<dbReference type="SMART" id="SM00663">
    <property type="entry name" value="RPOLA_N"/>
    <property type="match status" value="1"/>
</dbReference>
<dbReference type="Pfam" id="PF00623">
    <property type="entry name" value="RNA_pol_Rpb1_2"/>
    <property type="match status" value="2"/>
</dbReference>
<evidence type="ECO:0000256" key="1">
    <source>
        <dbReference type="ARBA" id="ARBA00006460"/>
    </source>
</evidence>
<dbReference type="NCBIfam" id="TIGR02386">
    <property type="entry name" value="rpoC_TIGR"/>
    <property type="match status" value="1"/>
</dbReference>
<dbReference type="Gene3D" id="1.10.274.100">
    <property type="entry name" value="RNA polymerase Rpb1, domain 3"/>
    <property type="match status" value="1"/>
</dbReference>
<dbReference type="Gene3D" id="4.10.860.120">
    <property type="entry name" value="RNA polymerase II, clamp domain"/>
    <property type="match status" value="1"/>
</dbReference>
<dbReference type="Pfam" id="PF04997">
    <property type="entry name" value="RNA_pol_Rpb1_1"/>
    <property type="match status" value="1"/>
</dbReference>
<dbReference type="RefSeq" id="WP_200240779.1">
    <property type="nucleotide sequence ID" value="NZ_NRRY01000007.1"/>
</dbReference>
<evidence type="ECO:0000256" key="5">
    <source>
        <dbReference type="ARBA" id="ARBA00022679"/>
    </source>
</evidence>
<dbReference type="GO" id="GO:0000428">
    <property type="term" value="C:DNA-directed RNA polymerase complex"/>
    <property type="evidence" value="ECO:0007669"/>
    <property type="project" value="UniProtKB-KW"/>
</dbReference>
<comment type="cofactor">
    <cofactor evidence="12">
        <name>Mg(2+)</name>
        <dbReference type="ChEBI" id="CHEBI:18420"/>
    </cofactor>
    <text evidence="12">Binds 1 Mg(2+) ion per subunit.</text>
</comment>
<dbReference type="Pfam" id="PF04998">
    <property type="entry name" value="RNA_pol_Rpb1_5"/>
    <property type="match status" value="1"/>
</dbReference>
<dbReference type="InterPro" id="IPR006592">
    <property type="entry name" value="RNA_pol_N"/>
</dbReference>
<evidence type="ECO:0000256" key="10">
    <source>
        <dbReference type="ARBA" id="ARBA00023163"/>
    </source>
</evidence>
<dbReference type="FunFam" id="1.10.132.30:FF:000003">
    <property type="entry name" value="DNA-directed RNA polymerase subunit beta"/>
    <property type="match status" value="1"/>
</dbReference>
<dbReference type="SUPFAM" id="SSF64484">
    <property type="entry name" value="beta and beta-prime subunits of DNA dependent RNA-polymerase"/>
    <property type="match status" value="1"/>
</dbReference>
<dbReference type="Proteomes" id="UP001138768">
    <property type="component" value="Unassembled WGS sequence"/>
</dbReference>
<feature type="binding site" evidence="12">
    <location>
        <position position="460"/>
    </location>
    <ligand>
        <name>Mg(2+)</name>
        <dbReference type="ChEBI" id="CHEBI:18420"/>
    </ligand>
</feature>
<feature type="binding site" evidence="12">
    <location>
        <position position="88"/>
    </location>
    <ligand>
        <name>Zn(2+)</name>
        <dbReference type="ChEBI" id="CHEBI:29105"/>
        <label>1</label>
    </ligand>
</feature>
<keyword evidence="10 12" id="KW-0804">Transcription</keyword>
<comment type="cofactor">
    <cofactor evidence="12">
        <name>Zn(2+)</name>
        <dbReference type="ChEBI" id="CHEBI:29105"/>
    </cofactor>
    <text evidence="12">Binds 2 Zn(2+) ions per subunit.</text>
</comment>
<dbReference type="FunFam" id="4.10.860.120:FF:000001">
    <property type="entry name" value="DNA-directed RNA polymerase subunit beta"/>
    <property type="match status" value="1"/>
</dbReference>
<dbReference type="GO" id="GO:0006351">
    <property type="term" value="P:DNA-templated transcription"/>
    <property type="evidence" value="ECO:0007669"/>
    <property type="project" value="UniProtKB-UniRule"/>
</dbReference>
<dbReference type="InterPro" id="IPR007066">
    <property type="entry name" value="RNA_pol_Rpb1_3"/>
</dbReference>
<feature type="binding site" evidence="12">
    <location>
        <position position="822"/>
    </location>
    <ligand>
        <name>Zn(2+)</name>
        <dbReference type="ChEBI" id="CHEBI:29105"/>
        <label>2</label>
    </ligand>
</feature>
<feature type="binding site" evidence="12">
    <location>
        <position position="72"/>
    </location>
    <ligand>
        <name>Zn(2+)</name>
        <dbReference type="ChEBI" id="CHEBI:29105"/>
        <label>1</label>
    </ligand>
</feature>
<evidence type="ECO:0000256" key="7">
    <source>
        <dbReference type="ARBA" id="ARBA00022723"/>
    </source>
</evidence>
<feature type="binding site" evidence="12">
    <location>
        <position position="464"/>
    </location>
    <ligand>
        <name>Mg(2+)</name>
        <dbReference type="ChEBI" id="CHEBI:18420"/>
    </ligand>
</feature>
<dbReference type="InterPro" id="IPR012754">
    <property type="entry name" value="DNA-dir_RpoC_beta_prime_bact"/>
</dbReference>
<dbReference type="InterPro" id="IPR044893">
    <property type="entry name" value="RNA_pol_Rpb1_clamp_domain"/>
</dbReference>